<organism evidence="1 2">
    <name type="scientific">Porcisia hertigi</name>
    <dbReference type="NCBI Taxonomy" id="2761500"/>
    <lineage>
        <taxon>Eukaryota</taxon>
        <taxon>Discoba</taxon>
        <taxon>Euglenozoa</taxon>
        <taxon>Kinetoplastea</taxon>
        <taxon>Metakinetoplastina</taxon>
        <taxon>Trypanosomatida</taxon>
        <taxon>Trypanosomatidae</taxon>
        <taxon>Leishmaniinae</taxon>
        <taxon>Porcisia</taxon>
    </lineage>
</organism>
<protein>
    <submittedName>
        <fullName evidence="1">Uncharacterized protein</fullName>
    </submittedName>
</protein>
<evidence type="ECO:0000313" key="1">
    <source>
        <dbReference type="EMBL" id="KAG5492932.1"/>
    </source>
</evidence>
<dbReference type="PANTHER" id="PTHR33477">
    <property type="entry name" value="P-LOOP NTPASE DOMAIN-CONTAINING PROTEIN LPA1 HOMOLOG 1"/>
    <property type="match status" value="1"/>
</dbReference>
<dbReference type="KEGG" id="phet:94287636"/>
<dbReference type="Gene3D" id="3.40.50.300">
    <property type="entry name" value="P-loop containing nucleotide triphosphate hydrolases"/>
    <property type="match status" value="1"/>
</dbReference>
<proteinExistence type="predicted"/>
<dbReference type="AlphaFoldDB" id="A0A836HUW1"/>
<dbReference type="SUPFAM" id="SSF52540">
    <property type="entry name" value="P-loop containing nucleoside triphosphate hydrolases"/>
    <property type="match status" value="1"/>
</dbReference>
<dbReference type="OrthoDB" id="271259at2759"/>
<dbReference type="PANTHER" id="PTHR33477:SF2">
    <property type="entry name" value="2-PHOSPHOGLYCERATE KINASE"/>
    <property type="match status" value="1"/>
</dbReference>
<dbReference type="EMBL" id="JAFJZO010000035">
    <property type="protein sequence ID" value="KAG5492932.1"/>
    <property type="molecule type" value="Genomic_DNA"/>
</dbReference>
<dbReference type="RefSeq" id="XP_067753716.1">
    <property type="nucleotide sequence ID" value="XM_067897559.1"/>
</dbReference>
<reference evidence="1 2" key="1">
    <citation type="submission" date="2021-02" db="EMBL/GenBank/DDBJ databases">
        <title>Porcisia hertigi Genome sequencing and assembly.</title>
        <authorList>
            <person name="Almutairi H."/>
            <person name="Gatherer D."/>
        </authorList>
    </citation>
    <scope>NUCLEOTIDE SEQUENCE [LARGE SCALE GENOMIC DNA]</scope>
    <source>
        <strain evidence="1 2">C119</strain>
    </source>
</reference>
<name>A0A836HUW1_9TRYP</name>
<sequence>MSSKYDVIKVKVRLNDKHYYVLSRFFLSKMLTFCRVSEDIALRMSLDIKKHFVKTERTSITQAELVDYVRCAMVSAGLSQEHAQLFSVVTEFHTERIPLILFIIGPEHCGKTTLAQLLGARLNCNTVINVEVLRDISASIDESLSPSTVSCTSSSCQTSAMLQGVEVAVAVEAEVDKAVREGRVVIIEGENLPFSSFQRFLDPSYQISTGAVILGVLMEACSSEEQQGVSQAYAKDVPNLEPVLSTEHVSVFAAVPESLANSVSGIPTVYVARCTAVVENVRLSVFLHDVIVSRISADLQRRGRITR</sequence>
<gene>
    <name evidence="1" type="ORF">JKF63_01512</name>
</gene>
<evidence type="ECO:0000313" key="2">
    <source>
        <dbReference type="Proteomes" id="UP000674318"/>
    </source>
</evidence>
<accession>A0A836HUW1</accession>
<comment type="caution">
    <text evidence="1">The sequence shown here is derived from an EMBL/GenBank/DDBJ whole genome shotgun (WGS) entry which is preliminary data.</text>
</comment>
<keyword evidence="2" id="KW-1185">Reference proteome</keyword>
<dbReference type="Proteomes" id="UP000674318">
    <property type="component" value="Chromosome 35"/>
</dbReference>
<dbReference type="InterPro" id="IPR027417">
    <property type="entry name" value="P-loop_NTPase"/>
</dbReference>
<dbReference type="GeneID" id="94287636"/>